<accession>A0A164G7Q8</accession>
<keyword evidence="2" id="KW-1185">Reference proteome</keyword>
<gene>
    <name evidence="1" type="ORF">APZ42_005865</name>
</gene>
<reference evidence="1 2" key="1">
    <citation type="submission" date="2016-03" db="EMBL/GenBank/DDBJ databases">
        <title>EvidentialGene: Evidence-directed Construction of Genes on Genomes.</title>
        <authorList>
            <person name="Gilbert D.G."/>
            <person name="Choi J.-H."/>
            <person name="Mockaitis K."/>
            <person name="Colbourne J."/>
            <person name="Pfrender M."/>
        </authorList>
    </citation>
    <scope>NUCLEOTIDE SEQUENCE [LARGE SCALE GENOMIC DNA]</scope>
    <source>
        <strain evidence="1 2">Xinb3</strain>
        <tissue evidence="1">Complete organism</tissue>
    </source>
</reference>
<dbReference type="EMBL" id="LRGB01016360">
    <property type="protein sequence ID" value="KZR98626.1"/>
    <property type="molecule type" value="Genomic_DNA"/>
</dbReference>
<organism evidence="1 2">
    <name type="scientific">Daphnia magna</name>
    <dbReference type="NCBI Taxonomy" id="35525"/>
    <lineage>
        <taxon>Eukaryota</taxon>
        <taxon>Metazoa</taxon>
        <taxon>Ecdysozoa</taxon>
        <taxon>Arthropoda</taxon>
        <taxon>Crustacea</taxon>
        <taxon>Branchiopoda</taxon>
        <taxon>Diplostraca</taxon>
        <taxon>Cladocera</taxon>
        <taxon>Anomopoda</taxon>
        <taxon>Daphniidae</taxon>
        <taxon>Daphnia</taxon>
    </lineage>
</organism>
<protein>
    <submittedName>
        <fullName evidence="1">Uncharacterized protein</fullName>
    </submittedName>
</protein>
<proteinExistence type="predicted"/>
<feature type="non-terminal residue" evidence="1">
    <location>
        <position position="1"/>
    </location>
</feature>
<dbReference type="Proteomes" id="UP000076858">
    <property type="component" value="Unassembled WGS sequence"/>
</dbReference>
<comment type="caution">
    <text evidence="1">The sequence shown here is derived from an EMBL/GenBank/DDBJ whole genome shotgun (WGS) entry which is preliminary data.</text>
</comment>
<evidence type="ECO:0000313" key="1">
    <source>
        <dbReference type="EMBL" id="KZR98626.1"/>
    </source>
</evidence>
<sequence length="79" mass="8855">VHDGGDLSLYCKIEKPLFSPRVELRTFSVLGRRDNHYTMGKHESHVLTAELVGTHAISSNDVQNNKSSVSNLLFLLLTF</sequence>
<name>A0A164G7Q8_9CRUS</name>
<dbReference type="AlphaFoldDB" id="A0A164G7Q8"/>
<evidence type="ECO:0000313" key="2">
    <source>
        <dbReference type="Proteomes" id="UP000076858"/>
    </source>
</evidence>